<dbReference type="NCBIfam" id="TIGR00125">
    <property type="entry name" value="cyt_tran_rel"/>
    <property type="match status" value="1"/>
</dbReference>
<feature type="site" description="Transition state stabilizer" evidence="9">
    <location>
        <position position="17"/>
    </location>
</feature>
<dbReference type="NCBIfam" id="TIGR01510">
    <property type="entry name" value="coaD_prev_kdtB"/>
    <property type="match status" value="1"/>
</dbReference>
<dbReference type="Proteomes" id="UP000031184">
    <property type="component" value="Unassembled WGS sequence"/>
</dbReference>
<reference evidence="11 12" key="1">
    <citation type="submission" date="2013-08" db="EMBL/GenBank/DDBJ databases">
        <title>An opportunistic ruminal bacterium that causes liver abscesses in cattle.</title>
        <authorList>
            <person name="Benahmed F.H."/>
            <person name="Rasmussen M."/>
            <person name="Harbottle H."/>
            <person name="Soppet D."/>
            <person name="Nagaraja T.G."/>
            <person name="Davidson M."/>
        </authorList>
    </citation>
    <scope>NUCLEOTIDE SEQUENCE [LARGE SCALE GENOMIC DNA]</scope>
    <source>
        <strain evidence="11 12">B35</strain>
    </source>
</reference>
<protein>
    <recommendedName>
        <fullName evidence="9">Phosphopantetheine adenylyltransferase</fullName>
        <ecNumber evidence="9">2.7.7.3</ecNumber>
    </recommendedName>
    <alternativeName>
        <fullName evidence="9">Dephospho-CoA pyrophosphorylase</fullName>
    </alternativeName>
    <alternativeName>
        <fullName evidence="9">Pantetheine-phosphate adenylyltransferase</fullName>
        <shortName evidence="9">PPAT</shortName>
    </alternativeName>
</protein>
<evidence type="ECO:0000256" key="9">
    <source>
        <dbReference type="HAMAP-Rule" id="MF_00151"/>
    </source>
</evidence>
<organism evidence="11 12">
    <name type="scientific">Fusobacterium necrophorum subsp. funduliforme B35</name>
    <dbReference type="NCBI Taxonomy" id="1226633"/>
    <lineage>
        <taxon>Bacteria</taxon>
        <taxon>Fusobacteriati</taxon>
        <taxon>Fusobacteriota</taxon>
        <taxon>Fusobacteriia</taxon>
        <taxon>Fusobacteriales</taxon>
        <taxon>Fusobacteriaceae</taxon>
        <taxon>Fusobacterium</taxon>
    </lineage>
</organism>
<dbReference type="HAMAP" id="MF_00151">
    <property type="entry name" value="PPAT_bact"/>
    <property type="match status" value="1"/>
</dbReference>
<evidence type="ECO:0000256" key="2">
    <source>
        <dbReference type="ARBA" id="ARBA00022679"/>
    </source>
</evidence>
<dbReference type="PRINTS" id="PR01020">
    <property type="entry name" value="LPSBIOSNTHSS"/>
</dbReference>
<accession>A0A017H4N7</accession>
<feature type="binding site" evidence="9">
    <location>
        <position position="89"/>
    </location>
    <ligand>
        <name>substrate</name>
    </ligand>
</feature>
<evidence type="ECO:0000313" key="11">
    <source>
        <dbReference type="EMBL" id="KID48349.1"/>
    </source>
</evidence>
<comment type="caution">
    <text evidence="11">The sequence shown here is derived from an EMBL/GenBank/DDBJ whole genome shotgun (WGS) entry which is preliminary data.</text>
</comment>
<dbReference type="InterPro" id="IPR001980">
    <property type="entry name" value="PPAT"/>
</dbReference>
<keyword evidence="6 9" id="KW-0460">Magnesium</keyword>
<comment type="subunit">
    <text evidence="9">Homohexamer.</text>
</comment>
<evidence type="ECO:0000256" key="5">
    <source>
        <dbReference type="ARBA" id="ARBA00022840"/>
    </source>
</evidence>
<comment type="catalytic activity">
    <reaction evidence="8 9">
        <text>(R)-4'-phosphopantetheine + ATP + H(+) = 3'-dephospho-CoA + diphosphate</text>
        <dbReference type="Rhea" id="RHEA:19801"/>
        <dbReference type="ChEBI" id="CHEBI:15378"/>
        <dbReference type="ChEBI" id="CHEBI:30616"/>
        <dbReference type="ChEBI" id="CHEBI:33019"/>
        <dbReference type="ChEBI" id="CHEBI:57328"/>
        <dbReference type="ChEBI" id="CHEBI:61723"/>
        <dbReference type="EC" id="2.7.7.3"/>
    </reaction>
</comment>
<evidence type="ECO:0000256" key="6">
    <source>
        <dbReference type="ARBA" id="ARBA00022842"/>
    </source>
</evidence>
<dbReference type="AlphaFoldDB" id="A0A017H4N7"/>
<dbReference type="CDD" id="cd02163">
    <property type="entry name" value="PPAT"/>
    <property type="match status" value="1"/>
</dbReference>
<feature type="binding site" evidence="9">
    <location>
        <position position="41"/>
    </location>
    <ligand>
        <name>substrate</name>
    </ligand>
</feature>
<evidence type="ECO:0000256" key="3">
    <source>
        <dbReference type="ARBA" id="ARBA00022695"/>
    </source>
</evidence>
<dbReference type="RefSeq" id="WP_005958424.1">
    <property type="nucleotide sequence ID" value="NZ_AOJP01000012.1"/>
</dbReference>
<feature type="domain" description="Cytidyltransferase-like" evidence="10">
    <location>
        <begin position="5"/>
        <end position="136"/>
    </location>
</feature>
<comment type="pathway">
    <text evidence="9">Cofactor biosynthesis; coenzyme A biosynthesis; CoA from (R)-pantothenate: step 4/5.</text>
</comment>
<dbReference type="Gene3D" id="3.40.50.620">
    <property type="entry name" value="HUPs"/>
    <property type="match status" value="1"/>
</dbReference>
<proteinExistence type="inferred from homology"/>
<dbReference type="InterPro" id="IPR014729">
    <property type="entry name" value="Rossmann-like_a/b/a_fold"/>
</dbReference>
<comment type="subcellular location">
    <subcellularLocation>
        <location evidence="9">Cytoplasm</location>
    </subcellularLocation>
</comment>
<dbReference type="PANTHER" id="PTHR21342">
    <property type="entry name" value="PHOSPHOPANTETHEINE ADENYLYLTRANSFERASE"/>
    <property type="match status" value="1"/>
</dbReference>
<keyword evidence="3 9" id="KW-0548">Nucleotidyltransferase</keyword>
<evidence type="ECO:0000256" key="1">
    <source>
        <dbReference type="ARBA" id="ARBA00022490"/>
    </source>
</evidence>
<name>A0A017H4N7_9FUSO</name>
<sequence length="165" mass="19286">MRVGIYAGSFDPITKGHQDIIRRALNIVDRLIVLVVNNPNKKYWFHIDEREEMILESMESQYRDRIEIHRYEGLLVDFMKERGVNLLIRGLRAVSDYEYEMCYAFTNKELSQGKAETIFIPASREYMYLSSSGVREIAINQGDISAYVDKGLEEKIKLRAKELVK</sequence>
<dbReference type="UniPathway" id="UPA00241">
    <property type="reaction ID" value="UER00355"/>
</dbReference>
<feature type="binding site" evidence="9">
    <location>
        <position position="75"/>
    </location>
    <ligand>
        <name>substrate</name>
    </ligand>
</feature>
<keyword evidence="5 9" id="KW-0067">ATP-binding</keyword>
<feature type="binding site" evidence="9">
    <location>
        <begin position="126"/>
        <end position="132"/>
    </location>
    <ligand>
        <name>ATP</name>
        <dbReference type="ChEBI" id="CHEBI:30616"/>
    </ligand>
</feature>
<evidence type="ECO:0000256" key="4">
    <source>
        <dbReference type="ARBA" id="ARBA00022741"/>
    </source>
</evidence>
<feature type="binding site" evidence="9">
    <location>
        <position position="17"/>
    </location>
    <ligand>
        <name>ATP</name>
        <dbReference type="ChEBI" id="CHEBI:30616"/>
    </ligand>
</feature>
<dbReference type="EC" id="2.7.7.3" evidence="9"/>
<feature type="binding site" evidence="9">
    <location>
        <position position="9"/>
    </location>
    <ligand>
        <name>substrate</name>
    </ligand>
</feature>
<comment type="function">
    <text evidence="9">Reversibly transfers an adenylyl group from ATP to 4'-phosphopantetheine, yielding dephospho-CoA (dPCoA) and pyrophosphate.</text>
</comment>
<keyword evidence="4 9" id="KW-0547">Nucleotide-binding</keyword>
<evidence type="ECO:0000256" key="8">
    <source>
        <dbReference type="ARBA" id="ARBA00029346"/>
    </source>
</evidence>
<dbReference type="OrthoDB" id="9806661at2"/>
<dbReference type="Pfam" id="PF01467">
    <property type="entry name" value="CTP_transf_like"/>
    <property type="match status" value="1"/>
</dbReference>
<comment type="similarity">
    <text evidence="9">Belongs to the bacterial CoaD family.</text>
</comment>
<feature type="binding site" evidence="9">
    <location>
        <begin position="9"/>
        <end position="10"/>
    </location>
    <ligand>
        <name>ATP</name>
        <dbReference type="ChEBI" id="CHEBI:30616"/>
    </ligand>
</feature>
<dbReference type="SUPFAM" id="SSF52374">
    <property type="entry name" value="Nucleotidylyl transferase"/>
    <property type="match status" value="1"/>
</dbReference>
<feature type="binding site" evidence="9">
    <location>
        <position position="100"/>
    </location>
    <ligand>
        <name>ATP</name>
        <dbReference type="ChEBI" id="CHEBI:30616"/>
    </ligand>
</feature>
<dbReference type="InterPro" id="IPR004821">
    <property type="entry name" value="Cyt_trans-like"/>
</dbReference>
<evidence type="ECO:0000256" key="7">
    <source>
        <dbReference type="ARBA" id="ARBA00022993"/>
    </source>
</evidence>
<dbReference type="GO" id="GO:0004595">
    <property type="term" value="F:pantetheine-phosphate adenylyltransferase activity"/>
    <property type="evidence" value="ECO:0007669"/>
    <property type="project" value="UniProtKB-UniRule"/>
</dbReference>
<evidence type="ECO:0000313" key="12">
    <source>
        <dbReference type="Proteomes" id="UP000031184"/>
    </source>
</evidence>
<dbReference type="PANTHER" id="PTHR21342:SF1">
    <property type="entry name" value="PHOSPHOPANTETHEINE ADENYLYLTRANSFERASE"/>
    <property type="match status" value="1"/>
</dbReference>
<dbReference type="GO" id="GO:0015937">
    <property type="term" value="P:coenzyme A biosynthetic process"/>
    <property type="evidence" value="ECO:0007669"/>
    <property type="project" value="UniProtKB-UniRule"/>
</dbReference>
<keyword evidence="7 9" id="KW-0173">Coenzyme A biosynthesis</keyword>
<dbReference type="PATRIC" id="fig|1226633.4.peg.2112"/>
<dbReference type="GO" id="GO:0005524">
    <property type="term" value="F:ATP binding"/>
    <property type="evidence" value="ECO:0007669"/>
    <property type="project" value="UniProtKB-KW"/>
</dbReference>
<keyword evidence="1 9" id="KW-0963">Cytoplasm</keyword>
<evidence type="ECO:0000259" key="10">
    <source>
        <dbReference type="Pfam" id="PF01467"/>
    </source>
</evidence>
<dbReference type="EMBL" id="AUZI01000026">
    <property type="protein sequence ID" value="KID48349.1"/>
    <property type="molecule type" value="Genomic_DNA"/>
</dbReference>
<dbReference type="GO" id="GO:0005737">
    <property type="term" value="C:cytoplasm"/>
    <property type="evidence" value="ECO:0007669"/>
    <property type="project" value="UniProtKB-SubCell"/>
</dbReference>
<feature type="binding site" evidence="9">
    <location>
        <begin position="90"/>
        <end position="92"/>
    </location>
    <ligand>
        <name>ATP</name>
        <dbReference type="ChEBI" id="CHEBI:30616"/>
    </ligand>
</feature>
<gene>
    <name evidence="9" type="primary">coaD</name>
    <name evidence="11" type="ORF">C095_10410</name>
</gene>
<comment type="cofactor">
    <cofactor evidence="9">
        <name>Mg(2+)</name>
        <dbReference type="ChEBI" id="CHEBI:18420"/>
    </cofactor>
</comment>
<keyword evidence="2 9" id="KW-0808">Transferase</keyword>